<dbReference type="GO" id="GO:0030154">
    <property type="term" value="P:cell differentiation"/>
    <property type="evidence" value="ECO:0007669"/>
    <property type="project" value="TreeGrafter"/>
</dbReference>
<keyword evidence="3" id="KW-1185">Reference proteome</keyword>
<dbReference type="Pfam" id="PF15273">
    <property type="entry name" value="NHS"/>
    <property type="match status" value="1"/>
</dbReference>
<dbReference type="PANTHER" id="PTHR23039:SF5">
    <property type="entry name" value="ACTIN REMODELING REGULATOR NHS"/>
    <property type="match status" value="1"/>
</dbReference>
<organism evidence="2 3">
    <name type="scientific">Oncorhynchus mykiss</name>
    <name type="common">Rainbow trout</name>
    <name type="synonym">Salmo gairdneri</name>
    <dbReference type="NCBI Taxonomy" id="8022"/>
    <lineage>
        <taxon>Eukaryota</taxon>
        <taxon>Metazoa</taxon>
        <taxon>Chordata</taxon>
        <taxon>Craniata</taxon>
        <taxon>Vertebrata</taxon>
        <taxon>Euteleostomi</taxon>
        <taxon>Actinopterygii</taxon>
        <taxon>Neopterygii</taxon>
        <taxon>Teleostei</taxon>
        <taxon>Protacanthopterygii</taxon>
        <taxon>Salmoniformes</taxon>
        <taxon>Salmonidae</taxon>
        <taxon>Salmoninae</taxon>
        <taxon>Oncorhynchus</taxon>
    </lineage>
</organism>
<dbReference type="GO" id="GO:0002088">
    <property type="term" value="P:lens development in camera-type eye"/>
    <property type="evidence" value="ECO:0007669"/>
    <property type="project" value="TreeGrafter"/>
</dbReference>
<sequence length="73" mass="8253">MTSMLYIACTLFLSTGVGFDREASVRCSLVHSQSVLQRRRKLRRRKTITGIPRRVQQDMGTAVCLLYCLSVCA</sequence>
<dbReference type="Proteomes" id="UP000694395">
    <property type="component" value="Chromosome 7"/>
</dbReference>
<evidence type="ECO:0000313" key="3">
    <source>
        <dbReference type="Proteomes" id="UP000694395"/>
    </source>
</evidence>
<feature type="signal peptide" evidence="1">
    <location>
        <begin position="1"/>
        <end position="19"/>
    </location>
</feature>
<name>A0A8K9UXV1_ONCMY</name>
<dbReference type="PANTHER" id="PTHR23039">
    <property type="entry name" value="NANCE-HORAN SYNDROME PROTEIN"/>
    <property type="match status" value="1"/>
</dbReference>
<proteinExistence type="predicted"/>
<dbReference type="Ensembl" id="ENSOMYT00000160573.1">
    <property type="protein sequence ID" value="ENSOMYP00000112366.1"/>
    <property type="gene ID" value="ENSOMYG00000056835.1"/>
</dbReference>
<dbReference type="InterPro" id="IPR024845">
    <property type="entry name" value="NHS-like"/>
</dbReference>
<feature type="chain" id="PRO_5035441687" description="Secreted protein" evidence="1">
    <location>
        <begin position="20"/>
        <end position="73"/>
    </location>
</feature>
<evidence type="ECO:0008006" key="4">
    <source>
        <dbReference type="Google" id="ProtNLM"/>
    </source>
</evidence>
<reference evidence="2" key="1">
    <citation type="submission" date="2020-07" db="EMBL/GenBank/DDBJ databases">
        <title>A long reads based de novo assembly of the rainbow trout Arlee double haploid line genome.</title>
        <authorList>
            <person name="Gao G."/>
            <person name="Palti Y."/>
        </authorList>
    </citation>
    <scope>NUCLEOTIDE SEQUENCE [LARGE SCALE GENOMIC DNA]</scope>
</reference>
<evidence type="ECO:0000256" key="1">
    <source>
        <dbReference type="SAM" id="SignalP"/>
    </source>
</evidence>
<reference evidence="2" key="3">
    <citation type="submission" date="2025-09" db="UniProtKB">
        <authorList>
            <consortium name="Ensembl"/>
        </authorList>
    </citation>
    <scope>IDENTIFICATION</scope>
</reference>
<reference evidence="2" key="2">
    <citation type="submission" date="2025-08" db="UniProtKB">
        <authorList>
            <consortium name="Ensembl"/>
        </authorList>
    </citation>
    <scope>IDENTIFICATION</scope>
</reference>
<evidence type="ECO:0000313" key="2">
    <source>
        <dbReference type="Ensembl" id="ENSOMYP00000112366.1"/>
    </source>
</evidence>
<accession>A0A8K9UXV1</accession>
<keyword evidence="1" id="KW-0732">Signal</keyword>
<dbReference type="AlphaFoldDB" id="A0A8K9UXV1"/>
<protein>
    <recommendedName>
        <fullName evidence="4">Secreted protein</fullName>
    </recommendedName>
</protein>